<dbReference type="InterPro" id="IPR003959">
    <property type="entry name" value="ATPase_AAA_core"/>
</dbReference>
<comment type="caution">
    <text evidence="2">The sequence shown here is derived from an EMBL/GenBank/DDBJ whole genome shotgun (WGS) entry which is preliminary data.</text>
</comment>
<dbReference type="RefSeq" id="WP_113855961.1">
    <property type="nucleotide sequence ID" value="NZ_CP011940.1"/>
</dbReference>
<sequence length="414" mass="47847">MNQHFITSIHIDKIRHLQNITIPLSETTCKHLILTGKNGSGKTSVIEALSAYLSIYTEDSSTVNTLEYCKRQLLADKEKIKSLDPLDSQYKEISERIKQHQEYINHFYRGVTAQFNDIESMQSKVYTGEYIFACYKAEREYAAHNEKNVSKVDLKEKYAIHEHPGQEFVKYILNLKTIGAMAEVSGKAERAAEIKQWFHNFDHVLQTIFDNVQAHLDFNIETFEFHIIVPGREPFTFDTLSSGYAAVLDIVVDLMMRMEKKAGKRYDLEGVVLIDEIETHLHLELQKKILPILTGIFSNIQFIVTTHSPFILNSISNAVIYDLANHTLVDNPEGLSNIPYDGIVEGYFKASMLSNELKQKYERYKQLAHKQNLTDDDYTEIADLEYYLDEIPDYLGLDFMTDYKKLKLELSQKE</sequence>
<evidence type="ECO:0000313" key="3">
    <source>
        <dbReference type="Proteomes" id="UP001605989"/>
    </source>
</evidence>
<dbReference type="SUPFAM" id="SSF52540">
    <property type="entry name" value="P-loop containing nucleoside triphosphate hydrolases"/>
    <property type="match status" value="1"/>
</dbReference>
<dbReference type="InterPro" id="IPR051396">
    <property type="entry name" value="Bact_Antivir_Def_Nuclease"/>
</dbReference>
<dbReference type="PANTHER" id="PTHR43581:SF4">
    <property type="entry name" value="ATP_GTP PHOSPHATASE"/>
    <property type="match status" value="1"/>
</dbReference>
<evidence type="ECO:0000313" key="2">
    <source>
        <dbReference type="EMBL" id="MFG6271693.1"/>
    </source>
</evidence>
<dbReference type="EMBL" id="JBIEKR010000001">
    <property type="protein sequence ID" value="MFG6271693.1"/>
    <property type="molecule type" value="Genomic_DNA"/>
</dbReference>
<proteinExistence type="predicted"/>
<dbReference type="InterPro" id="IPR003593">
    <property type="entry name" value="AAA+_ATPase"/>
</dbReference>
<feature type="domain" description="AAA+ ATPase" evidence="1">
    <location>
        <begin position="28"/>
        <end position="333"/>
    </location>
</feature>
<organism evidence="2 3">
    <name type="scientific">Megasphaera hexanoica</name>
    <dbReference type="NCBI Taxonomy" id="1675036"/>
    <lineage>
        <taxon>Bacteria</taxon>
        <taxon>Bacillati</taxon>
        <taxon>Bacillota</taxon>
        <taxon>Negativicutes</taxon>
        <taxon>Veillonellales</taxon>
        <taxon>Veillonellaceae</taxon>
        <taxon>Megasphaera</taxon>
    </lineage>
</organism>
<protein>
    <submittedName>
        <fullName evidence="2">AAA family ATPase</fullName>
    </submittedName>
</protein>
<dbReference type="InterPro" id="IPR027417">
    <property type="entry name" value="P-loop_NTPase"/>
</dbReference>
<evidence type="ECO:0000259" key="1">
    <source>
        <dbReference type="SMART" id="SM00382"/>
    </source>
</evidence>
<gene>
    <name evidence="2" type="ORF">ACGTZG_00640</name>
</gene>
<dbReference type="Proteomes" id="UP001605989">
    <property type="component" value="Unassembled WGS sequence"/>
</dbReference>
<dbReference type="PANTHER" id="PTHR43581">
    <property type="entry name" value="ATP/GTP PHOSPHATASE"/>
    <property type="match status" value="1"/>
</dbReference>
<reference evidence="2 3" key="1">
    <citation type="submission" date="2024-10" db="EMBL/GenBank/DDBJ databases">
        <authorList>
            <person name="Sang B.-I."/>
            <person name="Prabhaharan D."/>
        </authorList>
    </citation>
    <scope>NUCLEOTIDE SEQUENCE [LARGE SCALE GENOMIC DNA]</scope>
    <source>
        <strain evidence="2 3">MH</strain>
    </source>
</reference>
<accession>A0ABW7DJZ3</accession>
<dbReference type="Gene3D" id="3.40.50.300">
    <property type="entry name" value="P-loop containing nucleotide triphosphate hydrolases"/>
    <property type="match status" value="1"/>
</dbReference>
<name>A0ABW7DJZ3_9FIRM</name>
<keyword evidence="3" id="KW-1185">Reference proteome</keyword>
<dbReference type="Pfam" id="PF13304">
    <property type="entry name" value="AAA_21"/>
    <property type="match status" value="1"/>
</dbReference>
<dbReference type="SMART" id="SM00382">
    <property type="entry name" value="AAA"/>
    <property type="match status" value="1"/>
</dbReference>